<gene>
    <name evidence="5" type="ORF">BD626DRAFT_549752</name>
</gene>
<dbReference type="InterPro" id="IPR029753">
    <property type="entry name" value="D-isomer_DH_CS"/>
</dbReference>
<dbReference type="CDD" id="cd05301">
    <property type="entry name" value="GDH"/>
    <property type="match status" value="1"/>
</dbReference>
<dbReference type="InterPro" id="IPR006139">
    <property type="entry name" value="D-isomer_2_OHA_DH_cat_dom"/>
</dbReference>
<keyword evidence="6" id="KW-1185">Reference proteome</keyword>
<dbReference type="STRING" id="97359.A0A550C6Q0"/>
<dbReference type="PANTHER" id="PTHR10996">
    <property type="entry name" value="2-HYDROXYACID DEHYDROGENASE-RELATED"/>
    <property type="match status" value="1"/>
</dbReference>
<reference evidence="5 6" key="1">
    <citation type="journal article" date="2019" name="New Phytol.">
        <title>Comparative genomics reveals unique wood-decay strategies and fruiting body development in the Schizophyllaceae.</title>
        <authorList>
            <person name="Almasi E."/>
            <person name="Sahu N."/>
            <person name="Krizsan K."/>
            <person name="Balint B."/>
            <person name="Kovacs G.M."/>
            <person name="Kiss B."/>
            <person name="Cseklye J."/>
            <person name="Drula E."/>
            <person name="Henrissat B."/>
            <person name="Nagy I."/>
            <person name="Chovatia M."/>
            <person name="Adam C."/>
            <person name="LaButti K."/>
            <person name="Lipzen A."/>
            <person name="Riley R."/>
            <person name="Grigoriev I.V."/>
            <person name="Nagy L.G."/>
        </authorList>
    </citation>
    <scope>NUCLEOTIDE SEQUENCE [LARGE SCALE GENOMIC DNA]</scope>
    <source>
        <strain evidence="5 6">NL-1724</strain>
    </source>
</reference>
<dbReference type="OrthoDB" id="9991913at2759"/>
<evidence type="ECO:0000259" key="4">
    <source>
        <dbReference type="Pfam" id="PF02826"/>
    </source>
</evidence>
<dbReference type="InterPro" id="IPR050223">
    <property type="entry name" value="D-isomer_2-hydroxyacid_DH"/>
</dbReference>
<evidence type="ECO:0008006" key="7">
    <source>
        <dbReference type="Google" id="ProtNLM"/>
    </source>
</evidence>
<accession>A0A550C6Q0</accession>
<dbReference type="Gene3D" id="3.40.50.720">
    <property type="entry name" value="NAD(P)-binding Rossmann-like Domain"/>
    <property type="match status" value="2"/>
</dbReference>
<dbReference type="Pfam" id="PF00389">
    <property type="entry name" value="2-Hacid_dh"/>
    <property type="match status" value="1"/>
</dbReference>
<dbReference type="GO" id="GO:0016618">
    <property type="term" value="F:hydroxypyruvate reductase [NAD(P)H] activity"/>
    <property type="evidence" value="ECO:0007669"/>
    <property type="project" value="TreeGrafter"/>
</dbReference>
<evidence type="ECO:0000256" key="2">
    <source>
        <dbReference type="RuleBase" id="RU003719"/>
    </source>
</evidence>
<dbReference type="GO" id="GO:0005829">
    <property type="term" value="C:cytosol"/>
    <property type="evidence" value="ECO:0007669"/>
    <property type="project" value="TreeGrafter"/>
</dbReference>
<protein>
    <recommendedName>
        <fullName evidence="7">D-isomer specific 2-hydroxyacid dehydrogenase</fullName>
    </recommendedName>
</protein>
<feature type="domain" description="D-isomer specific 2-hydroxyacid dehydrogenase NAD-binding" evidence="4">
    <location>
        <begin position="128"/>
        <end position="325"/>
    </location>
</feature>
<dbReference type="InterPro" id="IPR006140">
    <property type="entry name" value="D-isomer_DH_NAD-bd"/>
</dbReference>
<comment type="similarity">
    <text evidence="2">Belongs to the D-isomer specific 2-hydroxyacid dehydrogenase family.</text>
</comment>
<keyword evidence="1 2" id="KW-0560">Oxidoreductase</keyword>
<dbReference type="SUPFAM" id="SSF52283">
    <property type="entry name" value="Formate/glycerate dehydrogenase catalytic domain-like"/>
    <property type="match status" value="1"/>
</dbReference>
<evidence type="ECO:0000259" key="3">
    <source>
        <dbReference type="Pfam" id="PF00389"/>
    </source>
</evidence>
<dbReference type="EMBL" id="VDMD01000022">
    <property type="protein sequence ID" value="TRM60459.1"/>
    <property type="molecule type" value="Genomic_DNA"/>
</dbReference>
<dbReference type="InterPro" id="IPR036291">
    <property type="entry name" value="NAD(P)-bd_dom_sf"/>
</dbReference>
<dbReference type="SUPFAM" id="SSF51735">
    <property type="entry name" value="NAD(P)-binding Rossmann-fold domains"/>
    <property type="match status" value="1"/>
</dbReference>
<evidence type="ECO:0000313" key="5">
    <source>
        <dbReference type="EMBL" id="TRM60459.1"/>
    </source>
</evidence>
<dbReference type="AlphaFoldDB" id="A0A550C6Q0"/>
<name>A0A550C6Q0_9AGAR</name>
<dbReference type="PROSITE" id="PS00671">
    <property type="entry name" value="D_2_HYDROXYACID_DH_3"/>
    <property type="match status" value="1"/>
</dbReference>
<dbReference type="Pfam" id="PF02826">
    <property type="entry name" value="2-Hacid_dh_C"/>
    <property type="match status" value="1"/>
</dbReference>
<comment type="caution">
    <text evidence="5">The sequence shown here is derived from an EMBL/GenBank/DDBJ whole genome shotgun (WGS) entry which is preliminary data.</text>
</comment>
<evidence type="ECO:0000256" key="1">
    <source>
        <dbReference type="ARBA" id="ARBA00023002"/>
    </source>
</evidence>
<feature type="domain" description="D-isomer specific 2-hydroxyacid dehydrogenase catalytic" evidence="3">
    <location>
        <begin position="19"/>
        <end position="356"/>
    </location>
</feature>
<dbReference type="Proteomes" id="UP000320762">
    <property type="component" value="Unassembled WGS sequence"/>
</dbReference>
<sequence length="359" mass="38617">MRRLTSIGSHLSAPTKHKIVLTRDLGPDIMPMLTTRTDIELVTWPDESAPCTREWLLQNAPGAAGIIILLSMAVDDELMDAAGPNLKAVSTMSVGYEHVDVAALGKRGVRLGYTPDVLTDAVADVSIMLALMASRNDGRSLTLAKDGLWPSFTWAPFAFCGPQLSVTPERPELTVGFIGFGRISHATLRRLVPFGVTNVLYATRPGAKADPVQDAKFAETFGVKEVKRASHEELAAKSDVVFVLAPGGPETKHVINEAFLKGMKKTAVIVNAGRGTLVDSDALAKALKEGWIWGAGLDVIEGEPNVGKDHPLVQEPKCVLLPHIGSATHETRRAMASRAVRNILAGIHDQEMEAEVKTK</sequence>
<organism evidence="5 6">
    <name type="scientific">Schizophyllum amplum</name>
    <dbReference type="NCBI Taxonomy" id="97359"/>
    <lineage>
        <taxon>Eukaryota</taxon>
        <taxon>Fungi</taxon>
        <taxon>Dikarya</taxon>
        <taxon>Basidiomycota</taxon>
        <taxon>Agaricomycotina</taxon>
        <taxon>Agaricomycetes</taxon>
        <taxon>Agaricomycetidae</taxon>
        <taxon>Agaricales</taxon>
        <taxon>Schizophyllaceae</taxon>
        <taxon>Schizophyllum</taxon>
    </lineage>
</organism>
<dbReference type="PANTHER" id="PTHR10996:SF277">
    <property type="entry name" value="GLYOXYLATE REDUCTASE_HYDROXYPYRUVATE REDUCTASE"/>
    <property type="match status" value="1"/>
</dbReference>
<dbReference type="GO" id="GO:0051287">
    <property type="term" value="F:NAD binding"/>
    <property type="evidence" value="ECO:0007669"/>
    <property type="project" value="InterPro"/>
</dbReference>
<dbReference type="GO" id="GO:0030267">
    <property type="term" value="F:glyoxylate reductase (NADPH) activity"/>
    <property type="evidence" value="ECO:0007669"/>
    <property type="project" value="TreeGrafter"/>
</dbReference>
<evidence type="ECO:0000313" key="6">
    <source>
        <dbReference type="Proteomes" id="UP000320762"/>
    </source>
</evidence>
<proteinExistence type="inferred from homology"/>